<organism evidence="3 4">
    <name type="scientific">Macrococcus brunensis</name>
    <dbReference type="NCBI Taxonomy" id="198483"/>
    <lineage>
        <taxon>Bacteria</taxon>
        <taxon>Bacillati</taxon>
        <taxon>Bacillota</taxon>
        <taxon>Bacilli</taxon>
        <taxon>Bacillales</taxon>
        <taxon>Staphylococcaceae</taxon>
        <taxon>Macrococcus</taxon>
    </lineage>
</organism>
<protein>
    <recommendedName>
        <fullName evidence="2">Putative phosphoesterase ERX27_10600</fullName>
        <ecNumber evidence="2">3.1.-.-</ecNumber>
    </recommendedName>
</protein>
<dbReference type="EMBL" id="SCWA01000027">
    <property type="protein sequence ID" value="TDL93370.1"/>
    <property type="molecule type" value="Genomic_DNA"/>
</dbReference>
<dbReference type="InterPro" id="IPR050580">
    <property type="entry name" value="2H_phosphoesterase_YjcG-like"/>
</dbReference>
<accession>A0A4R6BAP6</accession>
<dbReference type="InterPro" id="IPR009097">
    <property type="entry name" value="Cyclic_Pdiesterase"/>
</dbReference>
<feature type="short sequence motif" description="HXTX 2" evidence="2">
    <location>
        <begin position="111"/>
        <end position="114"/>
    </location>
</feature>
<dbReference type="NCBIfam" id="NF010223">
    <property type="entry name" value="PRK13679.1"/>
    <property type="match status" value="1"/>
</dbReference>
<keyword evidence="1 2" id="KW-0378">Hydrolase</keyword>
<comment type="similarity">
    <text evidence="2">Belongs to the 2H phosphoesterase superfamily. YjcG family.</text>
</comment>
<sequence length="165" mass="19072">MNLGIAIFPTLELQEKINSYRKRYDSHYTVIAPHMTLKSHFEANDIDDVAQKIADVAHQVSHFDIQINKVSNFAPLKNVIYFKVEKNDELSHLHSKLAEVFGEDPHPFVPHFTIAQDLTGQEFEDVYGQLQMTSVNYSETIDKISLCYQLENGHWNVYETFKLGQ</sequence>
<gene>
    <name evidence="3" type="ORF">ERX27_10600</name>
</gene>
<dbReference type="EC" id="3.1.-.-" evidence="2"/>
<dbReference type="Pfam" id="PF13563">
    <property type="entry name" value="2_5_RNA_ligase2"/>
    <property type="match status" value="1"/>
</dbReference>
<dbReference type="Proteomes" id="UP000295310">
    <property type="component" value="Unassembled WGS sequence"/>
</dbReference>
<dbReference type="PANTHER" id="PTHR40037">
    <property type="entry name" value="PHOSPHOESTERASE YJCG-RELATED"/>
    <property type="match status" value="1"/>
</dbReference>
<name>A0A4R6BAP6_9STAP</name>
<dbReference type="SUPFAM" id="SSF55144">
    <property type="entry name" value="LigT-like"/>
    <property type="match status" value="1"/>
</dbReference>
<dbReference type="Gene3D" id="3.90.1140.10">
    <property type="entry name" value="Cyclic phosphodiesterase"/>
    <property type="match status" value="1"/>
</dbReference>
<feature type="active site" description="Proton acceptor" evidence="2">
    <location>
        <position position="111"/>
    </location>
</feature>
<feature type="short sequence motif" description="HXTX 1" evidence="2">
    <location>
        <begin position="34"/>
        <end position="37"/>
    </location>
</feature>
<evidence type="ECO:0000256" key="2">
    <source>
        <dbReference type="HAMAP-Rule" id="MF_01444"/>
    </source>
</evidence>
<dbReference type="HAMAP" id="MF_01444">
    <property type="entry name" value="2H_phosphoesterase_YjcG"/>
    <property type="match status" value="1"/>
</dbReference>
<feature type="active site" description="Proton donor" evidence="2">
    <location>
        <position position="34"/>
    </location>
</feature>
<dbReference type="GO" id="GO:0016788">
    <property type="term" value="F:hydrolase activity, acting on ester bonds"/>
    <property type="evidence" value="ECO:0007669"/>
    <property type="project" value="UniProtKB-UniRule"/>
</dbReference>
<evidence type="ECO:0000313" key="3">
    <source>
        <dbReference type="EMBL" id="TDL93370.1"/>
    </source>
</evidence>
<evidence type="ECO:0000313" key="4">
    <source>
        <dbReference type="Proteomes" id="UP000295310"/>
    </source>
</evidence>
<keyword evidence="4" id="KW-1185">Reference proteome</keyword>
<dbReference type="AlphaFoldDB" id="A0A4R6BAP6"/>
<dbReference type="OrthoDB" id="1524661at2"/>
<dbReference type="PANTHER" id="PTHR40037:SF1">
    <property type="entry name" value="PHOSPHOESTERASE SAOUHSC_00951-RELATED"/>
    <property type="match status" value="1"/>
</dbReference>
<reference evidence="3 4" key="1">
    <citation type="submission" date="2019-01" db="EMBL/GenBank/DDBJ databases">
        <title>Draft genome sequences of the type strains of six Macrococcus species.</title>
        <authorList>
            <person name="Mazhar S."/>
            <person name="Altermann E."/>
            <person name="Hill C."/>
            <person name="Mcauliffe O."/>
        </authorList>
    </citation>
    <scope>NUCLEOTIDE SEQUENCE [LARGE SCALE GENOMIC DNA]</scope>
    <source>
        <strain evidence="3 4">CCM4811</strain>
    </source>
</reference>
<evidence type="ECO:0000256" key="1">
    <source>
        <dbReference type="ARBA" id="ARBA00022801"/>
    </source>
</evidence>
<comment type="caution">
    <text evidence="3">The sequence shown here is derived from an EMBL/GenBank/DDBJ whole genome shotgun (WGS) entry which is preliminary data.</text>
</comment>
<proteinExistence type="inferred from homology"/>
<dbReference type="RefSeq" id="WP_133432780.1">
    <property type="nucleotide sequence ID" value="NZ_SCWA01000027.1"/>
</dbReference>
<dbReference type="InterPro" id="IPR022932">
    <property type="entry name" value="YjcG"/>
</dbReference>